<keyword evidence="4 9" id="KW-0349">Heme</keyword>
<proteinExistence type="inferred from homology"/>
<gene>
    <name evidence="11" type="ORF">M408DRAFT_26811</name>
</gene>
<evidence type="ECO:0008006" key="13">
    <source>
        <dbReference type="Google" id="ProtNLM"/>
    </source>
</evidence>
<dbReference type="PANTHER" id="PTHR46300">
    <property type="entry name" value="P450, PUTATIVE (EUROFUNG)-RELATED-RELATED"/>
    <property type="match status" value="1"/>
</dbReference>
<dbReference type="PRINTS" id="PR00463">
    <property type="entry name" value="EP450I"/>
</dbReference>
<dbReference type="Proteomes" id="UP000054097">
    <property type="component" value="Unassembled WGS sequence"/>
</dbReference>
<evidence type="ECO:0000313" key="11">
    <source>
        <dbReference type="EMBL" id="KIM24694.1"/>
    </source>
</evidence>
<evidence type="ECO:0000256" key="2">
    <source>
        <dbReference type="ARBA" id="ARBA00005179"/>
    </source>
</evidence>
<keyword evidence="12" id="KW-1185">Reference proteome</keyword>
<protein>
    <recommendedName>
        <fullName evidence="13">Cytochrome P450</fullName>
    </recommendedName>
</protein>
<evidence type="ECO:0000256" key="4">
    <source>
        <dbReference type="ARBA" id="ARBA00022617"/>
    </source>
</evidence>
<comment type="similarity">
    <text evidence="3 10">Belongs to the cytochrome P450 family.</text>
</comment>
<evidence type="ECO:0000256" key="9">
    <source>
        <dbReference type="PIRSR" id="PIRSR602401-1"/>
    </source>
</evidence>
<dbReference type="GO" id="GO:0005506">
    <property type="term" value="F:iron ion binding"/>
    <property type="evidence" value="ECO:0007669"/>
    <property type="project" value="InterPro"/>
</dbReference>
<dbReference type="GO" id="GO:0020037">
    <property type="term" value="F:heme binding"/>
    <property type="evidence" value="ECO:0007669"/>
    <property type="project" value="InterPro"/>
</dbReference>
<keyword evidence="5 9" id="KW-0479">Metal-binding</keyword>
<evidence type="ECO:0000256" key="1">
    <source>
        <dbReference type="ARBA" id="ARBA00001971"/>
    </source>
</evidence>
<dbReference type="Gene3D" id="1.10.630.10">
    <property type="entry name" value="Cytochrome P450"/>
    <property type="match status" value="1"/>
</dbReference>
<reference evidence="12" key="2">
    <citation type="submission" date="2015-01" db="EMBL/GenBank/DDBJ databases">
        <title>Evolutionary Origins and Diversification of the Mycorrhizal Mutualists.</title>
        <authorList>
            <consortium name="DOE Joint Genome Institute"/>
            <consortium name="Mycorrhizal Genomics Consortium"/>
            <person name="Kohler A."/>
            <person name="Kuo A."/>
            <person name="Nagy L.G."/>
            <person name="Floudas D."/>
            <person name="Copeland A."/>
            <person name="Barry K.W."/>
            <person name="Cichocki N."/>
            <person name="Veneault-Fourrey C."/>
            <person name="LaButti K."/>
            <person name="Lindquist E.A."/>
            <person name="Lipzen A."/>
            <person name="Lundell T."/>
            <person name="Morin E."/>
            <person name="Murat C."/>
            <person name="Riley R."/>
            <person name="Ohm R."/>
            <person name="Sun H."/>
            <person name="Tunlid A."/>
            <person name="Henrissat B."/>
            <person name="Grigoriev I.V."/>
            <person name="Hibbett D.S."/>
            <person name="Martin F."/>
        </authorList>
    </citation>
    <scope>NUCLEOTIDE SEQUENCE [LARGE SCALE GENOMIC DNA]</scope>
    <source>
        <strain evidence="12">MAFF 305830</strain>
    </source>
</reference>
<dbReference type="HOGENOM" id="CLU_001570_2_3_1"/>
<evidence type="ECO:0000256" key="6">
    <source>
        <dbReference type="ARBA" id="ARBA00023002"/>
    </source>
</evidence>
<dbReference type="STRING" id="933852.A0A0C3AXI9"/>
<keyword evidence="8 10" id="KW-0503">Monooxygenase</keyword>
<dbReference type="GO" id="GO:0016705">
    <property type="term" value="F:oxidoreductase activity, acting on paired donors, with incorporation or reduction of molecular oxygen"/>
    <property type="evidence" value="ECO:0007669"/>
    <property type="project" value="InterPro"/>
</dbReference>
<reference evidence="11 12" key="1">
    <citation type="submission" date="2014-04" db="EMBL/GenBank/DDBJ databases">
        <authorList>
            <consortium name="DOE Joint Genome Institute"/>
            <person name="Kuo A."/>
            <person name="Zuccaro A."/>
            <person name="Kohler A."/>
            <person name="Nagy L.G."/>
            <person name="Floudas D."/>
            <person name="Copeland A."/>
            <person name="Barry K.W."/>
            <person name="Cichocki N."/>
            <person name="Veneault-Fourrey C."/>
            <person name="LaButti K."/>
            <person name="Lindquist E.A."/>
            <person name="Lipzen A."/>
            <person name="Lundell T."/>
            <person name="Morin E."/>
            <person name="Murat C."/>
            <person name="Sun H."/>
            <person name="Tunlid A."/>
            <person name="Henrissat B."/>
            <person name="Grigoriev I.V."/>
            <person name="Hibbett D.S."/>
            <person name="Martin F."/>
            <person name="Nordberg H.P."/>
            <person name="Cantor M.N."/>
            <person name="Hua S.X."/>
        </authorList>
    </citation>
    <scope>NUCLEOTIDE SEQUENCE [LARGE SCALE GENOMIC DNA]</scope>
    <source>
        <strain evidence="11 12">MAFF 305830</strain>
    </source>
</reference>
<dbReference type="AlphaFoldDB" id="A0A0C3AXI9"/>
<dbReference type="InterPro" id="IPR036396">
    <property type="entry name" value="Cyt_P450_sf"/>
</dbReference>
<organism evidence="11 12">
    <name type="scientific">Serendipita vermifera MAFF 305830</name>
    <dbReference type="NCBI Taxonomy" id="933852"/>
    <lineage>
        <taxon>Eukaryota</taxon>
        <taxon>Fungi</taxon>
        <taxon>Dikarya</taxon>
        <taxon>Basidiomycota</taxon>
        <taxon>Agaricomycotina</taxon>
        <taxon>Agaricomycetes</taxon>
        <taxon>Sebacinales</taxon>
        <taxon>Serendipitaceae</taxon>
        <taxon>Serendipita</taxon>
    </lineage>
</organism>
<keyword evidence="7 9" id="KW-0408">Iron</keyword>
<keyword evidence="6 10" id="KW-0560">Oxidoreductase</keyword>
<comment type="cofactor">
    <cofactor evidence="1 9">
        <name>heme</name>
        <dbReference type="ChEBI" id="CHEBI:30413"/>
    </cofactor>
</comment>
<dbReference type="InterPro" id="IPR001128">
    <property type="entry name" value="Cyt_P450"/>
</dbReference>
<dbReference type="GO" id="GO:0004497">
    <property type="term" value="F:monooxygenase activity"/>
    <property type="evidence" value="ECO:0007669"/>
    <property type="project" value="UniProtKB-KW"/>
</dbReference>
<dbReference type="OrthoDB" id="1055148at2759"/>
<comment type="pathway">
    <text evidence="2">Secondary metabolite biosynthesis.</text>
</comment>
<evidence type="ECO:0000256" key="8">
    <source>
        <dbReference type="ARBA" id="ARBA00023033"/>
    </source>
</evidence>
<feature type="binding site" description="axial binding residue" evidence="9">
    <location>
        <position position="416"/>
    </location>
    <ligand>
        <name>heme</name>
        <dbReference type="ChEBI" id="CHEBI:30413"/>
    </ligand>
    <ligandPart>
        <name>Fe</name>
        <dbReference type="ChEBI" id="CHEBI:18248"/>
    </ligandPart>
</feature>
<dbReference type="Pfam" id="PF00067">
    <property type="entry name" value="p450"/>
    <property type="match status" value="1"/>
</dbReference>
<name>A0A0C3AXI9_SERVB</name>
<dbReference type="PROSITE" id="PS00086">
    <property type="entry name" value="CYTOCHROME_P450"/>
    <property type="match status" value="1"/>
</dbReference>
<sequence length="475" mass="53333">MIKDHTTAIAIAAAATAISFATYFTVKRTSKQTVPPGPARKFIVGNLGNFPKSRWYETFSEWQTTYGDLIYAELMGSPIVIVNSLEIAEEMGGKRAAIWSCRPHSVIRADLMEYGWPLPMMQPGKAFDEQRSILRKALGPRVVPKYDHLIEEQADLLVKALSGFTGDPLAQINIAVRAVIIKLCYGDRIHRDHVEDLAQMSKENVDVVVYINSHFWFVNTIPFLRYLPKWTPGAKFHRVAARGKAVQEKVRYWAFGLVKEQVEAGNADQSLITQYLDQPGYPTEHLRDAVAVLYSAGTDTTNTAIIHLLSQMLMNPDVQKKVHHELDETVGRNVRPTVADCRIPHLNSAPDTWNGYTLPKGTTMYTNIGFMMRDPRVWGEDANQFKPERFLKEYNPRADDLPDAGTIPFGFGRRICPGLHIAKASGMTLFASLLSEYEIVPPSGESIPSALDYTDGTIRFVPVHRSGYYYVPDDP</sequence>
<evidence type="ECO:0000256" key="10">
    <source>
        <dbReference type="RuleBase" id="RU000461"/>
    </source>
</evidence>
<evidence type="ECO:0000256" key="5">
    <source>
        <dbReference type="ARBA" id="ARBA00022723"/>
    </source>
</evidence>
<dbReference type="EMBL" id="KN824321">
    <property type="protein sequence ID" value="KIM24694.1"/>
    <property type="molecule type" value="Genomic_DNA"/>
</dbReference>
<dbReference type="InterPro" id="IPR002401">
    <property type="entry name" value="Cyt_P450_E_grp-I"/>
</dbReference>
<dbReference type="PANTHER" id="PTHR46300:SF7">
    <property type="entry name" value="P450, PUTATIVE (EUROFUNG)-RELATED"/>
    <property type="match status" value="1"/>
</dbReference>
<evidence type="ECO:0000256" key="7">
    <source>
        <dbReference type="ARBA" id="ARBA00023004"/>
    </source>
</evidence>
<accession>A0A0C3AXI9</accession>
<evidence type="ECO:0000313" key="12">
    <source>
        <dbReference type="Proteomes" id="UP000054097"/>
    </source>
</evidence>
<dbReference type="GO" id="GO:0016020">
    <property type="term" value="C:membrane"/>
    <property type="evidence" value="ECO:0007669"/>
    <property type="project" value="UniProtKB-SubCell"/>
</dbReference>
<dbReference type="InterPro" id="IPR017972">
    <property type="entry name" value="Cyt_P450_CS"/>
</dbReference>
<dbReference type="InterPro" id="IPR050364">
    <property type="entry name" value="Cytochrome_P450_fung"/>
</dbReference>
<dbReference type="SUPFAM" id="SSF48264">
    <property type="entry name" value="Cytochrome P450"/>
    <property type="match status" value="1"/>
</dbReference>
<evidence type="ECO:0000256" key="3">
    <source>
        <dbReference type="ARBA" id="ARBA00010617"/>
    </source>
</evidence>